<dbReference type="PANTHER" id="PTHR11787:SF4">
    <property type="entry name" value="CHM, RAB ESCORT PROTEIN 1"/>
    <property type="match status" value="1"/>
</dbReference>
<dbReference type="Proteomes" id="UP000243876">
    <property type="component" value="Unassembled WGS sequence"/>
</dbReference>
<dbReference type="GO" id="GO:0005634">
    <property type="term" value="C:nucleus"/>
    <property type="evidence" value="ECO:0007669"/>
    <property type="project" value="TreeGrafter"/>
</dbReference>
<dbReference type="GO" id="GO:0007264">
    <property type="term" value="P:small GTPase-mediated signal transduction"/>
    <property type="evidence" value="ECO:0007669"/>
    <property type="project" value="InterPro"/>
</dbReference>
<evidence type="ECO:0000313" key="4">
    <source>
        <dbReference type="Proteomes" id="UP000243876"/>
    </source>
</evidence>
<reference evidence="4" key="1">
    <citation type="submission" date="2015-02" db="EMBL/GenBank/DDBJ databases">
        <authorList>
            <person name="Gon?alves P."/>
        </authorList>
    </citation>
    <scope>NUCLEOTIDE SEQUENCE [LARGE SCALE GENOMIC DNA]</scope>
</reference>
<dbReference type="InterPro" id="IPR036188">
    <property type="entry name" value="FAD/NAD-bd_sf"/>
</dbReference>
<dbReference type="GO" id="GO:0005968">
    <property type="term" value="C:Rab-protein geranylgeranyltransferase complex"/>
    <property type="evidence" value="ECO:0007669"/>
    <property type="project" value="TreeGrafter"/>
</dbReference>
<gene>
    <name evidence="3" type="primary">SPOSA6832_03912</name>
</gene>
<comment type="similarity">
    <text evidence="1">Belongs to the Rab GDI family.</text>
</comment>
<dbReference type="PRINTS" id="PR00891">
    <property type="entry name" value="RABGDIREP"/>
</dbReference>
<evidence type="ECO:0000313" key="3">
    <source>
        <dbReference type="EMBL" id="CEQ42139.1"/>
    </source>
</evidence>
<dbReference type="AlphaFoldDB" id="A0A0D6EQB7"/>
<dbReference type="GO" id="GO:0005829">
    <property type="term" value="C:cytosol"/>
    <property type="evidence" value="ECO:0007669"/>
    <property type="project" value="TreeGrafter"/>
</dbReference>
<organism evidence="3 4">
    <name type="scientific">Sporidiobolus salmonicolor</name>
    <name type="common">Yeast-like fungus</name>
    <name type="synonym">Sporobolomyces salmonicolor</name>
    <dbReference type="NCBI Taxonomy" id="5005"/>
    <lineage>
        <taxon>Eukaryota</taxon>
        <taxon>Fungi</taxon>
        <taxon>Dikarya</taxon>
        <taxon>Basidiomycota</taxon>
        <taxon>Pucciniomycotina</taxon>
        <taxon>Microbotryomycetes</taxon>
        <taxon>Sporidiobolales</taxon>
        <taxon>Sporidiobolaceae</taxon>
        <taxon>Sporobolomyces</taxon>
    </lineage>
</organism>
<feature type="non-terminal residue" evidence="3">
    <location>
        <position position="1"/>
    </location>
</feature>
<sequence length="602" mass="63790">MDANTPTHFNCLIAGTGLAESILAAALSKSGYSVLQLDSAPYYGTEHASLSLSELADWAAAHPDTAQASAAAPPEQLLPLSQRFAFSLFPVLLCAKGEGIDLLVRSRVATYLQFGLLGGVGLWRPDQGEAVEGKGKGKIERVPASKADVFNDASMSLVEKRRLTKLLLFAAGQDPLEEDKVVVAEPELPFKDYLQKAYSLSGAASDSLSYALALCSSPSGAFPPTYLPQRQAHTTHSTPTDLALSALRRLRAIIHSIGRYGPSPYLVGHYGGAGDLVGGFSRICAVWGGGQILGRPLLPLVFDPPRGTPVPPSQPPFMVHENPPPPPAVPVETQGDVQEIRPLGIPVQLEDSEAPVMFTGDWVVCSPHLRSTLFPSTSFSPFQPVLPASVHLIAILPCAIPFPLPHTSDPSEELSEAPGDLTDSNLFVFPPKALKEELGTVTALQVGKGTMSCPEGYHVLYLAAPLLSTFPDTSAADLLTPYLDALLSLVPCSSASSPPPREPAPAASPLARISPMYSVAYLLPATPSLASPSSSQEPSLPRNLMFTPQLPSASQSASLITALDELVPLVEGMFWRIVGEEGRGEGVEMFKQEEGAGDEDED</sequence>
<evidence type="ECO:0000256" key="2">
    <source>
        <dbReference type="SAM" id="MobiDB-lite"/>
    </source>
</evidence>
<dbReference type="GO" id="GO:0016192">
    <property type="term" value="P:vesicle-mediated transport"/>
    <property type="evidence" value="ECO:0007669"/>
    <property type="project" value="TreeGrafter"/>
</dbReference>
<dbReference type="GO" id="GO:0005092">
    <property type="term" value="F:GDP-dissociation inhibitor activity"/>
    <property type="evidence" value="ECO:0007669"/>
    <property type="project" value="InterPro"/>
</dbReference>
<dbReference type="Gene3D" id="3.50.50.60">
    <property type="entry name" value="FAD/NAD(P)-binding domain"/>
    <property type="match status" value="1"/>
</dbReference>
<dbReference type="EMBL" id="CENE01000021">
    <property type="protein sequence ID" value="CEQ42139.1"/>
    <property type="molecule type" value="Genomic_DNA"/>
</dbReference>
<evidence type="ECO:0000256" key="1">
    <source>
        <dbReference type="ARBA" id="ARBA00005593"/>
    </source>
</evidence>
<dbReference type="SUPFAM" id="SSF51905">
    <property type="entry name" value="FAD/NAD(P)-binding domain"/>
    <property type="match status" value="1"/>
</dbReference>
<feature type="compositionally biased region" description="Low complexity" evidence="2">
    <location>
        <begin position="528"/>
        <end position="541"/>
    </location>
</feature>
<name>A0A0D6EQB7_SPOSA</name>
<dbReference type="OrthoDB" id="9446342at2759"/>
<dbReference type="PANTHER" id="PTHR11787">
    <property type="entry name" value="RAB GDP-DISSOCIATION INHIBITOR"/>
    <property type="match status" value="1"/>
</dbReference>
<dbReference type="InterPro" id="IPR018203">
    <property type="entry name" value="GDP_dissociation_inhibitor"/>
</dbReference>
<proteinExistence type="inferred from homology"/>
<keyword evidence="4" id="KW-1185">Reference proteome</keyword>
<protein>
    <submittedName>
        <fullName evidence="3">SPOSA6832_03912-mRNA-1:cds</fullName>
    </submittedName>
</protein>
<feature type="region of interest" description="Disordered" evidence="2">
    <location>
        <begin position="528"/>
        <end position="547"/>
    </location>
</feature>
<dbReference type="Pfam" id="PF00996">
    <property type="entry name" value="GDI"/>
    <property type="match status" value="1"/>
</dbReference>
<dbReference type="Gene3D" id="1.10.405.10">
    <property type="entry name" value="Guanine Nucleotide Dissociation Inhibitor, domain 1"/>
    <property type="match status" value="1"/>
</dbReference>
<accession>A0A0D6EQB7</accession>
<dbReference type="SUPFAM" id="SSF54373">
    <property type="entry name" value="FAD-linked reductases, C-terminal domain"/>
    <property type="match status" value="1"/>
</dbReference>